<evidence type="ECO:0000256" key="2">
    <source>
        <dbReference type="ARBA" id="ARBA00012513"/>
    </source>
</evidence>
<dbReference type="InterPro" id="IPR008271">
    <property type="entry name" value="Ser/Thr_kinase_AS"/>
</dbReference>
<evidence type="ECO:0000256" key="6">
    <source>
        <dbReference type="ARBA" id="ARBA00022840"/>
    </source>
</evidence>
<keyword evidence="11" id="KW-0723">Serine/threonine-protein kinase</keyword>
<evidence type="ECO:0000256" key="3">
    <source>
        <dbReference type="ARBA" id="ARBA00022679"/>
    </source>
</evidence>
<keyword evidence="9" id="KW-1133">Transmembrane helix</keyword>
<evidence type="ECO:0000259" key="10">
    <source>
        <dbReference type="PROSITE" id="PS50011"/>
    </source>
</evidence>
<feature type="binding site" evidence="8">
    <location>
        <position position="41"/>
    </location>
    <ligand>
        <name>ATP</name>
        <dbReference type="ChEBI" id="CHEBI:30616"/>
    </ligand>
</feature>
<sequence length="636" mass="72667">MLKIGQIINGVYEVEEPIGEGGSGQVFKAWHKNLQKYVVIKRIKDNYVGRINERKEADILKNIKHSNLPQVYDFIQMDTEVYTVMDYIDGNTMMEYIKAGVRFDEPQTIKWLKDLCAALNYLHSQNPPIIHSDIKPSNIMIDSDGNICLIDFNISLNDPDHPMTTGYSKNYAAPEQLGGISSQKVQGVNADARTDIFSLGASFYQLMSRKNALKQMESGLPLWDDSTPYSRLLTDIIDKALEKNPSKRFQSASEMYKSLDTMKLRDRRYKRLGRVQTVYTLICLIIFAAGVYMTVKGGLLRREEAFGKEYDELIDNAGTMSEDEIIEGAFSLLNNTSYTRILDNNSHEKGTILYLAASSYFEKEDYESAIKLYEEAIETDGSDPDNYRDLAIAYARSGDTDKARKVLEKAINEGLDDSGLYLVKGEIAGADQNYKDAIDDYLKVLELSGDEDIIARAGILCARAYVQLDDYQNADLILTDVFERVTGKWSVRVMRENAQICLKYLEKNNGEDFTEWISKADECYTYLLDHSQATSSDYINLSYIKNMNGETDKALEIMTLAAELYPEDYRIPMRQAKYYMILQSALDEDERDYSKVLEYYEKAKNLYDKVKVSGDSDDEMQRLEDDIEELYALGWL</sequence>
<dbReference type="Gene3D" id="1.10.510.10">
    <property type="entry name" value="Transferase(Phosphotransferase) domain 1"/>
    <property type="match status" value="1"/>
</dbReference>
<dbReference type="PROSITE" id="PS50011">
    <property type="entry name" value="PROTEIN_KINASE_DOM"/>
    <property type="match status" value="1"/>
</dbReference>
<dbReference type="EMBL" id="FQXK01000004">
    <property type="protein sequence ID" value="SHH43404.1"/>
    <property type="molecule type" value="Genomic_DNA"/>
</dbReference>
<dbReference type="InterPro" id="IPR000719">
    <property type="entry name" value="Prot_kinase_dom"/>
</dbReference>
<dbReference type="RefSeq" id="WP_073385148.1">
    <property type="nucleotide sequence ID" value="NZ_FQXK01000004.1"/>
</dbReference>
<keyword evidence="9" id="KW-0472">Membrane</keyword>
<organism evidence="11 12">
    <name type="scientific">Butyrivibrio fibrisolvens DSM 3071</name>
    <dbReference type="NCBI Taxonomy" id="1121131"/>
    <lineage>
        <taxon>Bacteria</taxon>
        <taxon>Bacillati</taxon>
        <taxon>Bacillota</taxon>
        <taxon>Clostridia</taxon>
        <taxon>Lachnospirales</taxon>
        <taxon>Lachnospiraceae</taxon>
        <taxon>Butyrivibrio</taxon>
    </lineage>
</organism>
<evidence type="ECO:0000256" key="5">
    <source>
        <dbReference type="ARBA" id="ARBA00022777"/>
    </source>
</evidence>
<keyword evidence="5 11" id="KW-0418">Kinase</keyword>
<protein>
    <recommendedName>
        <fullName evidence="2">non-specific serine/threonine protein kinase</fullName>
        <ecNumber evidence="2">2.7.11.1</ecNumber>
    </recommendedName>
</protein>
<dbReference type="SUPFAM" id="SSF56112">
    <property type="entry name" value="Protein kinase-like (PK-like)"/>
    <property type="match status" value="1"/>
</dbReference>
<name>A0A1M5SY34_BUTFI</name>
<comment type="similarity">
    <text evidence="1">Belongs to the protein kinase superfamily. NEK Ser/Thr protein kinase family. NIMA subfamily.</text>
</comment>
<feature type="transmembrane region" description="Helical" evidence="9">
    <location>
        <begin position="272"/>
        <end position="293"/>
    </location>
</feature>
<keyword evidence="7" id="KW-0802">TPR repeat</keyword>
<reference evidence="12" key="1">
    <citation type="submission" date="2016-11" db="EMBL/GenBank/DDBJ databases">
        <authorList>
            <person name="Varghese N."/>
            <person name="Submissions S."/>
        </authorList>
    </citation>
    <scope>NUCLEOTIDE SEQUENCE [LARGE SCALE GENOMIC DNA]</scope>
    <source>
        <strain evidence="12">DSM 3071</strain>
    </source>
</reference>
<dbReference type="PANTHER" id="PTHR43671:SF13">
    <property type="entry name" value="SERINE_THREONINE-PROTEIN KINASE NEK2"/>
    <property type="match status" value="1"/>
</dbReference>
<keyword evidence="12" id="KW-1185">Reference proteome</keyword>
<dbReference type="CDD" id="cd14014">
    <property type="entry name" value="STKc_PknB_like"/>
    <property type="match status" value="1"/>
</dbReference>
<feature type="repeat" description="TPR" evidence="7">
    <location>
        <begin position="350"/>
        <end position="383"/>
    </location>
</feature>
<dbReference type="SUPFAM" id="SSF48452">
    <property type="entry name" value="TPR-like"/>
    <property type="match status" value="2"/>
</dbReference>
<dbReference type="GO" id="GO:0004674">
    <property type="term" value="F:protein serine/threonine kinase activity"/>
    <property type="evidence" value="ECO:0007669"/>
    <property type="project" value="UniProtKB-KW"/>
</dbReference>
<dbReference type="AlphaFoldDB" id="A0A1M5SY34"/>
<dbReference type="EC" id="2.7.11.1" evidence="2"/>
<dbReference type="Proteomes" id="UP000184278">
    <property type="component" value="Unassembled WGS sequence"/>
</dbReference>
<dbReference type="PROSITE" id="PS00108">
    <property type="entry name" value="PROTEIN_KINASE_ST"/>
    <property type="match status" value="1"/>
</dbReference>
<dbReference type="GO" id="GO:0005524">
    <property type="term" value="F:ATP binding"/>
    <property type="evidence" value="ECO:0007669"/>
    <property type="project" value="UniProtKB-UniRule"/>
</dbReference>
<dbReference type="InterPro" id="IPR017441">
    <property type="entry name" value="Protein_kinase_ATP_BS"/>
</dbReference>
<evidence type="ECO:0000313" key="11">
    <source>
        <dbReference type="EMBL" id="SHH43404.1"/>
    </source>
</evidence>
<evidence type="ECO:0000256" key="7">
    <source>
        <dbReference type="PROSITE-ProRule" id="PRU00339"/>
    </source>
</evidence>
<keyword evidence="4 8" id="KW-0547">Nucleotide-binding</keyword>
<dbReference type="STRING" id="1121131.SAMN02745229_00436"/>
<keyword evidence="3" id="KW-0808">Transferase</keyword>
<dbReference type="Pfam" id="PF00069">
    <property type="entry name" value="Pkinase"/>
    <property type="match status" value="1"/>
</dbReference>
<dbReference type="PROSITE" id="PS00107">
    <property type="entry name" value="PROTEIN_KINASE_ATP"/>
    <property type="match status" value="1"/>
</dbReference>
<dbReference type="InterPro" id="IPR011009">
    <property type="entry name" value="Kinase-like_dom_sf"/>
</dbReference>
<evidence type="ECO:0000256" key="8">
    <source>
        <dbReference type="PROSITE-ProRule" id="PRU10141"/>
    </source>
</evidence>
<dbReference type="OrthoDB" id="9788659at2"/>
<dbReference type="InterPro" id="IPR019734">
    <property type="entry name" value="TPR_rpt"/>
</dbReference>
<dbReference type="PROSITE" id="PS50005">
    <property type="entry name" value="TPR"/>
    <property type="match status" value="1"/>
</dbReference>
<dbReference type="GeneID" id="89509339"/>
<proteinExistence type="inferred from homology"/>
<keyword evidence="6 8" id="KW-0067">ATP-binding</keyword>
<evidence type="ECO:0000313" key="12">
    <source>
        <dbReference type="Proteomes" id="UP000184278"/>
    </source>
</evidence>
<gene>
    <name evidence="11" type="ORF">SAMN02745229_00436</name>
</gene>
<evidence type="ECO:0000256" key="1">
    <source>
        <dbReference type="ARBA" id="ARBA00010886"/>
    </source>
</evidence>
<dbReference type="SMART" id="SM00028">
    <property type="entry name" value="TPR"/>
    <property type="match status" value="4"/>
</dbReference>
<keyword evidence="9" id="KW-0812">Transmembrane</keyword>
<dbReference type="PANTHER" id="PTHR43671">
    <property type="entry name" value="SERINE/THREONINE-PROTEIN KINASE NEK"/>
    <property type="match status" value="1"/>
</dbReference>
<dbReference type="InterPro" id="IPR011990">
    <property type="entry name" value="TPR-like_helical_dom_sf"/>
</dbReference>
<dbReference type="InterPro" id="IPR050660">
    <property type="entry name" value="NEK_Ser/Thr_kinase"/>
</dbReference>
<evidence type="ECO:0000256" key="4">
    <source>
        <dbReference type="ARBA" id="ARBA00022741"/>
    </source>
</evidence>
<feature type="domain" description="Protein kinase" evidence="10">
    <location>
        <begin position="12"/>
        <end position="259"/>
    </location>
</feature>
<dbReference type="Gene3D" id="1.25.40.10">
    <property type="entry name" value="Tetratricopeptide repeat domain"/>
    <property type="match status" value="2"/>
</dbReference>
<dbReference type="Pfam" id="PF14559">
    <property type="entry name" value="TPR_19"/>
    <property type="match status" value="1"/>
</dbReference>
<dbReference type="SMART" id="SM00220">
    <property type="entry name" value="S_TKc"/>
    <property type="match status" value="1"/>
</dbReference>
<evidence type="ECO:0000256" key="9">
    <source>
        <dbReference type="SAM" id="Phobius"/>
    </source>
</evidence>
<accession>A0A1M5SY34</accession>